<dbReference type="EMBL" id="CP014500">
    <property type="protein sequence ID" value="ANB11405.1"/>
    <property type="molecule type" value="Genomic_DNA"/>
</dbReference>
<comment type="similarity">
    <text evidence="2">Belongs to the UPF0057 (PMP3) family.</text>
</comment>
<keyword evidence="3 7" id="KW-0812">Transmembrane</keyword>
<feature type="compositionally biased region" description="Low complexity" evidence="6">
    <location>
        <begin position="126"/>
        <end position="136"/>
    </location>
</feature>
<comment type="subcellular location">
    <subcellularLocation>
        <location evidence="1">Membrane</location>
    </subcellularLocation>
</comment>
<keyword evidence="9" id="KW-1185">Reference proteome</keyword>
<dbReference type="RefSeq" id="XP_018733882.1">
    <property type="nucleotide sequence ID" value="XM_018881277.1"/>
</dbReference>
<dbReference type="KEGG" id="slb:AWJ20_4214"/>
<evidence type="ECO:0000256" key="2">
    <source>
        <dbReference type="ARBA" id="ARBA00009530"/>
    </source>
</evidence>
<feature type="compositionally biased region" description="Basic and acidic residues" evidence="6">
    <location>
        <begin position="187"/>
        <end position="196"/>
    </location>
</feature>
<sequence length="196" mass="21654">MARGVLFTSDLLLALLALFLPPVPVWIKCGFWSWQLLLDVFLVLFGGIPAAIYAWYIIIKYPDDGIPFFDVRRGTYEIIPDVENQDDYDNGAGSSQQQSYPQSQSQPQSQQSYHPSQYPQDKKQKQAQSQDSQPQAGEGSGPAPFNGWNRPGDYSDHPDEAGAGASGSRPPPYEPGANAPTGADNKVQYHDDSFNR</sequence>
<feature type="compositionally biased region" description="Low complexity" evidence="6">
    <location>
        <begin position="94"/>
        <end position="119"/>
    </location>
</feature>
<proteinExistence type="inferred from homology"/>
<organism evidence="8 9">
    <name type="scientific">Sugiyamaella lignohabitans</name>
    <dbReference type="NCBI Taxonomy" id="796027"/>
    <lineage>
        <taxon>Eukaryota</taxon>
        <taxon>Fungi</taxon>
        <taxon>Dikarya</taxon>
        <taxon>Ascomycota</taxon>
        <taxon>Saccharomycotina</taxon>
        <taxon>Dipodascomycetes</taxon>
        <taxon>Dipodascales</taxon>
        <taxon>Trichomonascaceae</taxon>
        <taxon>Sugiyamaella</taxon>
    </lineage>
</organism>
<feature type="transmembrane region" description="Helical" evidence="7">
    <location>
        <begin position="37"/>
        <end position="59"/>
    </location>
</feature>
<gene>
    <name evidence="8" type="ORF">AWJ20_4214</name>
</gene>
<dbReference type="GeneID" id="30036322"/>
<name>A0A167C9R3_9ASCO</name>
<evidence type="ECO:0000256" key="1">
    <source>
        <dbReference type="ARBA" id="ARBA00004370"/>
    </source>
</evidence>
<feature type="region of interest" description="Disordered" evidence="6">
    <location>
        <begin position="83"/>
        <end position="196"/>
    </location>
</feature>
<evidence type="ECO:0000313" key="8">
    <source>
        <dbReference type="EMBL" id="ANB11405.1"/>
    </source>
</evidence>
<evidence type="ECO:0000256" key="4">
    <source>
        <dbReference type="ARBA" id="ARBA00022989"/>
    </source>
</evidence>
<reference evidence="8 9" key="1">
    <citation type="submission" date="2016-02" db="EMBL/GenBank/DDBJ databases">
        <title>Complete genome sequence and transcriptome regulation of the pentose utilising yeast Sugiyamaella lignohabitans.</title>
        <authorList>
            <person name="Bellasio M."/>
            <person name="Peymann A."/>
            <person name="Valli M."/>
            <person name="Sipitzky M."/>
            <person name="Graf A."/>
            <person name="Sauer M."/>
            <person name="Marx H."/>
            <person name="Mattanovich D."/>
        </authorList>
    </citation>
    <scope>NUCLEOTIDE SEQUENCE [LARGE SCALE GENOMIC DNA]</scope>
    <source>
        <strain evidence="8 9">CBS 10342</strain>
    </source>
</reference>
<evidence type="ECO:0000256" key="3">
    <source>
        <dbReference type="ARBA" id="ARBA00022692"/>
    </source>
</evidence>
<dbReference type="InterPro" id="IPR000612">
    <property type="entry name" value="PMP3"/>
</dbReference>
<dbReference type="GO" id="GO:0016020">
    <property type="term" value="C:membrane"/>
    <property type="evidence" value="ECO:0007669"/>
    <property type="project" value="UniProtKB-SubCell"/>
</dbReference>
<evidence type="ECO:0000256" key="6">
    <source>
        <dbReference type="SAM" id="MobiDB-lite"/>
    </source>
</evidence>
<dbReference type="Proteomes" id="UP000189580">
    <property type="component" value="Chromosome c"/>
</dbReference>
<dbReference type="Pfam" id="PF01679">
    <property type="entry name" value="Pmp3"/>
    <property type="match status" value="1"/>
</dbReference>
<evidence type="ECO:0000256" key="7">
    <source>
        <dbReference type="SAM" id="Phobius"/>
    </source>
</evidence>
<dbReference type="AlphaFoldDB" id="A0A167C9R3"/>
<keyword evidence="4 7" id="KW-1133">Transmembrane helix</keyword>
<keyword evidence="5 7" id="KW-0472">Membrane</keyword>
<evidence type="ECO:0000256" key="5">
    <source>
        <dbReference type="ARBA" id="ARBA00023136"/>
    </source>
</evidence>
<accession>A0A167C9R3</accession>
<evidence type="ECO:0000313" key="9">
    <source>
        <dbReference type="Proteomes" id="UP000189580"/>
    </source>
</evidence>
<protein>
    <submittedName>
        <fullName evidence="8">Uncharacterized protein</fullName>
    </submittedName>
</protein>